<dbReference type="EMBL" id="CM002800">
    <property type="protein sequence ID" value="KZN85784.1"/>
    <property type="molecule type" value="Genomic_DNA"/>
</dbReference>
<name>A0A167RBG8_PENCH</name>
<sequence>MNTTPEQTLNIEYALVSEGNPHASMADYERCARLHNHLVAYGWMARDGQETLNLDELASQPSIFADEDTQAVRE</sequence>
<evidence type="ECO:0000313" key="1">
    <source>
        <dbReference type="EMBL" id="KZN85784.1"/>
    </source>
</evidence>
<proteinExistence type="predicted"/>
<dbReference type="Proteomes" id="UP000076449">
    <property type="component" value="Chromosome III"/>
</dbReference>
<dbReference type="AlphaFoldDB" id="A0A167RBG8"/>
<reference evidence="1" key="1">
    <citation type="journal article" date="2014" name="Genome Announc.">
        <title>Complete sequencing and chromosome-scale genome assembly of the industrial progenitor strain P2niaD18 from the penicillin producer Penicillium chrysogenum.</title>
        <authorList>
            <person name="Specht T."/>
            <person name="Dahlmann T.A."/>
            <person name="Zadra I."/>
            <person name="Kurnsteiner H."/>
            <person name="Kuck U."/>
        </authorList>
    </citation>
    <scope>NUCLEOTIDE SEQUENCE [LARGE SCALE GENOMIC DNA]</scope>
    <source>
        <strain evidence="1">P2niaD18</strain>
    </source>
</reference>
<protein>
    <submittedName>
        <fullName evidence="1">Uncharacterized protein</fullName>
    </submittedName>
</protein>
<accession>A0A167RBG8</accession>
<gene>
    <name evidence="1" type="ORF">EN45_099800</name>
</gene>
<organism evidence="1">
    <name type="scientific">Penicillium chrysogenum</name>
    <name type="common">Penicillium notatum</name>
    <dbReference type="NCBI Taxonomy" id="5076"/>
    <lineage>
        <taxon>Eukaryota</taxon>
        <taxon>Fungi</taxon>
        <taxon>Dikarya</taxon>
        <taxon>Ascomycota</taxon>
        <taxon>Pezizomycotina</taxon>
        <taxon>Eurotiomycetes</taxon>
        <taxon>Eurotiomycetidae</taxon>
        <taxon>Eurotiales</taxon>
        <taxon>Aspergillaceae</taxon>
        <taxon>Penicillium</taxon>
        <taxon>Penicillium chrysogenum species complex</taxon>
    </lineage>
</organism>